<sequence length="86" mass="9873">MSTKVDTYRKSQLTNRHRETVRGGAVWVGRTVGAMDGAIEPPWMGLRHFLPTQIAPPNKQKSQSRLLLRLWLLLWIETRVPGRRPG</sequence>
<comment type="caution">
    <text evidence="1">The sequence shown here is derived from an EMBL/GenBank/DDBJ whole genome shotgun (WGS) entry which is preliminary data.</text>
</comment>
<organism evidence="1 2">
    <name type="scientific">Stenotrophomonas indicatrix</name>
    <dbReference type="NCBI Taxonomy" id="2045451"/>
    <lineage>
        <taxon>Bacteria</taxon>
        <taxon>Pseudomonadati</taxon>
        <taxon>Pseudomonadota</taxon>
        <taxon>Gammaproteobacteria</taxon>
        <taxon>Lysobacterales</taxon>
        <taxon>Lysobacteraceae</taxon>
        <taxon>Stenotrophomonas</taxon>
    </lineage>
</organism>
<proteinExistence type="predicted"/>
<dbReference type="Proteomes" id="UP001174315">
    <property type="component" value="Unassembled WGS sequence"/>
</dbReference>
<dbReference type="EMBL" id="JAUKNN010000047">
    <property type="protein sequence ID" value="MDN8670958.1"/>
    <property type="molecule type" value="Genomic_DNA"/>
</dbReference>
<evidence type="ECO:0000313" key="1">
    <source>
        <dbReference type="EMBL" id="MDN8670958.1"/>
    </source>
</evidence>
<keyword evidence="2" id="KW-1185">Reference proteome</keyword>
<accession>A0ABT8QGC4</accession>
<evidence type="ECO:0000313" key="2">
    <source>
        <dbReference type="Proteomes" id="UP001174315"/>
    </source>
</evidence>
<protein>
    <submittedName>
        <fullName evidence="1">Uncharacterized protein</fullName>
    </submittedName>
</protein>
<reference evidence="1" key="1">
    <citation type="submission" date="2023-07" db="EMBL/GenBank/DDBJ databases">
        <title>Stenotrophomonas isolates from soil.</title>
        <authorList>
            <person name="Sharma V."/>
            <person name="Zur-Pinska J."/>
            <person name="Hay A.G."/>
        </authorList>
    </citation>
    <scope>NUCLEOTIDE SEQUENCE</scope>
    <source>
        <strain evidence="1">C2</strain>
    </source>
</reference>
<name>A0ABT8QGC4_9GAMM</name>
<dbReference type="RefSeq" id="WP_223486253.1">
    <property type="nucleotide sequence ID" value="NZ_JAHXYU010000001.1"/>
</dbReference>
<gene>
    <name evidence="1" type="ORF">Q0S36_16550</name>
</gene>